<gene>
    <name evidence="9 11" type="primary">murD</name>
    <name evidence="11" type="ORF">ACFOOR_12785</name>
</gene>
<accession>A0ABV7A023</accession>
<keyword evidence="12" id="KW-1185">Reference proteome</keyword>
<proteinExistence type="inferred from homology"/>
<evidence type="ECO:0000256" key="2">
    <source>
        <dbReference type="ARBA" id="ARBA00004752"/>
    </source>
</evidence>
<dbReference type="Gene3D" id="3.90.190.20">
    <property type="entry name" value="Mur ligase, C-terminal domain"/>
    <property type="match status" value="1"/>
</dbReference>
<dbReference type="InterPro" id="IPR036615">
    <property type="entry name" value="Mur_ligase_C_dom_sf"/>
</dbReference>
<sequence length="471" mass="49570">MIPVHEFEGRSVAVFGLGRTGIAAAKVLAAGGTNVLAWDDNADTREAARKAGVELEDLGRRDWGDIAALVLSPGVPLTHPAPHRMVEFARAVGAEVIGDMELFARTMNALPEAERPRIVGITGTNGKSTTTALIGHILKKAGRETHVGGNIGEAVLGLPAPRPGSVYVLELSSYQLDLVSSLKLDVSVFLNLTPDHIDRHGDMAGYLAAKKRIFLNQDESGTAIVGVDDDHTRGVCSALMAGGPMSVVPISSGRALSKGMYALGGKVYDATNGHTETVADLSRASALPGRHNAQNAAAAFAAVRALGVDARTAAQAMKSFPGLPHRAERVGERGGILFVNDSKATNADSAAQALGCWDTIYWIAGGQPKEGGIEPLRAFFPRIAKAYLIGEAQNAFAKTLGNEVAFEKAGTLENALDLALRDASEGGRKNPVILLSPACASFDQFNSYEHRGDVFRTLVKNRLNGPERGAA</sequence>
<keyword evidence="8 9" id="KW-0131">Cell cycle</keyword>
<evidence type="ECO:0000313" key="11">
    <source>
        <dbReference type="EMBL" id="MFC2926985.1"/>
    </source>
</evidence>
<feature type="domain" description="Mur ligase central" evidence="10">
    <location>
        <begin position="121"/>
        <end position="303"/>
    </location>
</feature>
<evidence type="ECO:0000256" key="1">
    <source>
        <dbReference type="ARBA" id="ARBA00004496"/>
    </source>
</evidence>
<comment type="subcellular location">
    <subcellularLocation>
        <location evidence="1 9">Cytoplasm</location>
    </subcellularLocation>
</comment>
<dbReference type="InterPro" id="IPR013221">
    <property type="entry name" value="Mur_ligase_cen"/>
</dbReference>
<dbReference type="InterPro" id="IPR018109">
    <property type="entry name" value="Folylpolyglutamate_synth_CS"/>
</dbReference>
<dbReference type="SUPFAM" id="SSF53244">
    <property type="entry name" value="MurD-like peptide ligases, peptide-binding domain"/>
    <property type="match status" value="1"/>
</dbReference>
<evidence type="ECO:0000259" key="10">
    <source>
        <dbReference type="Pfam" id="PF08245"/>
    </source>
</evidence>
<evidence type="ECO:0000256" key="6">
    <source>
        <dbReference type="ARBA" id="ARBA00022741"/>
    </source>
</evidence>
<keyword evidence="4 9" id="KW-0436">Ligase</keyword>
<dbReference type="PANTHER" id="PTHR43692:SF1">
    <property type="entry name" value="UDP-N-ACETYLMURAMOYLALANINE--D-GLUTAMATE LIGASE"/>
    <property type="match status" value="1"/>
</dbReference>
<evidence type="ECO:0000256" key="8">
    <source>
        <dbReference type="ARBA" id="ARBA00023306"/>
    </source>
</evidence>
<dbReference type="EMBL" id="JBHRSV010000028">
    <property type="protein sequence ID" value="MFC2926985.1"/>
    <property type="molecule type" value="Genomic_DNA"/>
</dbReference>
<dbReference type="RefSeq" id="WP_343162973.1">
    <property type="nucleotide sequence ID" value="NZ_JBHRSV010000028.1"/>
</dbReference>
<keyword evidence="9" id="KW-0133">Cell shape</keyword>
<dbReference type="PROSITE" id="PS01011">
    <property type="entry name" value="FOLYLPOLYGLU_SYNT_1"/>
    <property type="match status" value="1"/>
</dbReference>
<dbReference type="InterPro" id="IPR005762">
    <property type="entry name" value="MurD"/>
</dbReference>
<reference evidence="12" key="1">
    <citation type="journal article" date="2019" name="Int. J. Syst. Evol. Microbiol.">
        <title>The Global Catalogue of Microorganisms (GCM) 10K type strain sequencing project: providing services to taxonomists for standard genome sequencing and annotation.</title>
        <authorList>
            <consortium name="The Broad Institute Genomics Platform"/>
            <consortium name="The Broad Institute Genome Sequencing Center for Infectious Disease"/>
            <person name="Wu L."/>
            <person name="Ma J."/>
        </authorList>
    </citation>
    <scope>NUCLEOTIDE SEQUENCE [LARGE SCALE GENOMIC DNA]</scope>
    <source>
        <strain evidence="12">KCTC 52487</strain>
    </source>
</reference>
<feature type="binding site" evidence="9">
    <location>
        <begin position="123"/>
        <end position="129"/>
    </location>
    <ligand>
        <name>ATP</name>
        <dbReference type="ChEBI" id="CHEBI:30616"/>
    </ligand>
</feature>
<dbReference type="Gene3D" id="3.40.50.720">
    <property type="entry name" value="NAD(P)-binding Rossmann-like Domain"/>
    <property type="match status" value="1"/>
</dbReference>
<evidence type="ECO:0000256" key="7">
    <source>
        <dbReference type="ARBA" id="ARBA00022840"/>
    </source>
</evidence>
<dbReference type="HAMAP" id="MF_00639">
    <property type="entry name" value="MurD"/>
    <property type="match status" value="1"/>
</dbReference>
<keyword evidence="9" id="KW-0573">Peptidoglycan synthesis</keyword>
<keyword evidence="7 9" id="KW-0067">ATP-binding</keyword>
<dbReference type="NCBIfam" id="TIGR01087">
    <property type="entry name" value="murD"/>
    <property type="match status" value="1"/>
</dbReference>
<comment type="function">
    <text evidence="9">Cell wall formation. Catalyzes the addition of glutamate to the nucleotide precursor UDP-N-acetylmuramoyl-L-alanine (UMA).</text>
</comment>
<dbReference type="EC" id="6.3.2.9" evidence="9"/>
<comment type="caution">
    <text evidence="11">The sequence shown here is derived from an EMBL/GenBank/DDBJ whole genome shotgun (WGS) entry which is preliminary data.</text>
</comment>
<evidence type="ECO:0000256" key="5">
    <source>
        <dbReference type="ARBA" id="ARBA00022618"/>
    </source>
</evidence>
<organism evidence="11 12">
    <name type="scientific">Hyphobacterium vulgare</name>
    <dbReference type="NCBI Taxonomy" id="1736751"/>
    <lineage>
        <taxon>Bacteria</taxon>
        <taxon>Pseudomonadati</taxon>
        <taxon>Pseudomonadota</taxon>
        <taxon>Alphaproteobacteria</taxon>
        <taxon>Maricaulales</taxon>
        <taxon>Maricaulaceae</taxon>
        <taxon>Hyphobacterium</taxon>
    </lineage>
</organism>
<dbReference type="GO" id="GO:0008764">
    <property type="term" value="F:UDP-N-acetylmuramoylalanine-D-glutamate ligase activity"/>
    <property type="evidence" value="ECO:0007669"/>
    <property type="project" value="UniProtKB-EC"/>
</dbReference>
<evidence type="ECO:0000256" key="9">
    <source>
        <dbReference type="HAMAP-Rule" id="MF_00639"/>
    </source>
</evidence>
<dbReference type="Pfam" id="PF08245">
    <property type="entry name" value="Mur_ligase_M"/>
    <property type="match status" value="1"/>
</dbReference>
<dbReference type="InterPro" id="IPR036565">
    <property type="entry name" value="Mur-like_cat_sf"/>
</dbReference>
<keyword evidence="3 9" id="KW-0963">Cytoplasm</keyword>
<comment type="catalytic activity">
    <reaction evidence="9">
        <text>UDP-N-acetyl-alpha-D-muramoyl-L-alanine + D-glutamate + ATP = UDP-N-acetyl-alpha-D-muramoyl-L-alanyl-D-glutamate + ADP + phosphate + H(+)</text>
        <dbReference type="Rhea" id="RHEA:16429"/>
        <dbReference type="ChEBI" id="CHEBI:15378"/>
        <dbReference type="ChEBI" id="CHEBI:29986"/>
        <dbReference type="ChEBI" id="CHEBI:30616"/>
        <dbReference type="ChEBI" id="CHEBI:43474"/>
        <dbReference type="ChEBI" id="CHEBI:83898"/>
        <dbReference type="ChEBI" id="CHEBI:83900"/>
        <dbReference type="ChEBI" id="CHEBI:456216"/>
        <dbReference type="EC" id="6.3.2.9"/>
    </reaction>
</comment>
<dbReference type="Proteomes" id="UP001595379">
    <property type="component" value="Unassembled WGS sequence"/>
</dbReference>
<keyword evidence="9" id="KW-0961">Cell wall biogenesis/degradation</keyword>
<dbReference type="SUPFAM" id="SSF53623">
    <property type="entry name" value="MurD-like peptide ligases, catalytic domain"/>
    <property type="match status" value="1"/>
</dbReference>
<evidence type="ECO:0000256" key="3">
    <source>
        <dbReference type="ARBA" id="ARBA00022490"/>
    </source>
</evidence>
<keyword evidence="6 9" id="KW-0547">Nucleotide-binding</keyword>
<dbReference type="SUPFAM" id="SSF51984">
    <property type="entry name" value="MurCD N-terminal domain"/>
    <property type="match status" value="1"/>
</dbReference>
<name>A0ABV7A023_9PROT</name>
<comment type="pathway">
    <text evidence="2 9">Cell wall biogenesis; peptidoglycan biosynthesis.</text>
</comment>
<evidence type="ECO:0000313" key="12">
    <source>
        <dbReference type="Proteomes" id="UP001595379"/>
    </source>
</evidence>
<evidence type="ECO:0000256" key="4">
    <source>
        <dbReference type="ARBA" id="ARBA00022598"/>
    </source>
</evidence>
<dbReference type="PANTHER" id="PTHR43692">
    <property type="entry name" value="UDP-N-ACETYLMURAMOYLALANINE--D-GLUTAMATE LIGASE"/>
    <property type="match status" value="1"/>
</dbReference>
<keyword evidence="5 9" id="KW-0132">Cell division</keyword>
<protein>
    <recommendedName>
        <fullName evidence="9">UDP-N-acetylmuramoylalanine--D-glutamate ligase</fullName>
        <ecNumber evidence="9">6.3.2.9</ecNumber>
    </recommendedName>
    <alternativeName>
        <fullName evidence="9">D-glutamic acid-adding enzyme</fullName>
    </alternativeName>
    <alternativeName>
        <fullName evidence="9">UDP-N-acetylmuramoyl-L-alanyl-D-glutamate synthetase</fullName>
    </alternativeName>
</protein>
<comment type="similarity">
    <text evidence="9">Belongs to the MurCDEF family.</text>
</comment>
<dbReference type="Gene3D" id="3.40.1190.10">
    <property type="entry name" value="Mur-like, catalytic domain"/>
    <property type="match status" value="1"/>
</dbReference>